<keyword evidence="4" id="KW-0812">Transmembrane</keyword>
<feature type="domain" description="Aminoacyl-transfer RNA synthetases class-II family profile" evidence="5">
    <location>
        <begin position="179"/>
        <end position="334"/>
    </location>
</feature>
<name>A0AAU7QSF5_9FLAO</name>
<dbReference type="Pfam" id="PF03129">
    <property type="entry name" value="HGTP_anticodon"/>
    <property type="match status" value="1"/>
</dbReference>
<evidence type="ECO:0000256" key="4">
    <source>
        <dbReference type="SAM" id="Phobius"/>
    </source>
</evidence>
<dbReference type="PANTHER" id="PTHR10745">
    <property type="entry name" value="GLYCYL-TRNA SYNTHETASE/DNA POLYMERASE SUBUNIT GAMMA-2"/>
    <property type="match status" value="1"/>
</dbReference>
<gene>
    <name evidence="6" type="ORF">ABPD24_00315</name>
</gene>
<evidence type="ECO:0000256" key="3">
    <source>
        <dbReference type="ARBA" id="ARBA00023146"/>
    </source>
</evidence>
<organism evidence="6">
    <name type="scientific">Candidatus Shikimatogenerans sp. AspAUS03</name>
    <dbReference type="NCBI Taxonomy" id="3158563"/>
    <lineage>
        <taxon>Bacteria</taxon>
        <taxon>Pseudomonadati</taxon>
        <taxon>Bacteroidota</taxon>
        <taxon>Flavobacteriia</taxon>
        <taxon>Flavobacteriales</taxon>
        <taxon>Candidatus Shikimatogenerans</taxon>
    </lineage>
</organism>
<dbReference type="SUPFAM" id="SSF52954">
    <property type="entry name" value="Class II aaRS ABD-related"/>
    <property type="match status" value="1"/>
</dbReference>
<dbReference type="SUPFAM" id="SSF55681">
    <property type="entry name" value="Class II aaRS and biotin synthetases"/>
    <property type="match status" value="1"/>
</dbReference>
<dbReference type="GO" id="GO:0006426">
    <property type="term" value="P:glycyl-tRNA aminoacylation"/>
    <property type="evidence" value="ECO:0007669"/>
    <property type="project" value="TreeGrafter"/>
</dbReference>
<dbReference type="PANTHER" id="PTHR10745:SF8">
    <property type="entry name" value="DNA POLYMERASE SUBUNIT GAMMA-2, MITOCHONDRIAL"/>
    <property type="match status" value="1"/>
</dbReference>
<dbReference type="PRINTS" id="PR01043">
    <property type="entry name" value="TRNASYNTHGLY"/>
</dbReference>
<dbReference type="InterPro" id="IPR006195">
    <property type="entry name" value="aa-tRNA-synth_II"/>
</dbReference>
<dbReference type="GO" id="GO:0004820">
    <property type="term" value="F:glycine-tRNA ligase activity"/>
    <property type="evidence" value="ECO:0007669"/>
    <property type="project" value="TreeGrafter"/>
</dbReference>
<dbReference type="GO" id="GO:0005737">
    <property type="term" value="C:cytoplasm"/>
    <property type="evidence" value="ECO:0007669"/>
    <property type="project" value="TreeGrafter"/>
</dbReference>
<dbReference type="Gene3D" id="3.40.50.800">
    <property type="entry name" value="Anticodon-binding domain"/>
    <property type="match status" value="1"/>
</dbReference>
<dbReference type="PROSITE" id="PS50862">
    <property type="entry name" value="AA_TRNA_LIGASE_II"/>
    <property type="match status" value="1"/>
</dbReference>
<keyword evidence="4" id="KW-1133">Transmembrane helix</keyword>
<dbReference type="InterPro" id="IPR045864">
    <property type="entry name" value="aa-tRNA-synth_II/BPL/LPL"/>
</dbReference>
<evidence type="ECO:0000313" key="6">
    <source>
        <dbReference type="EMBL" id="XBT18901.1"/>
    </source>
</evidence>
<proteinExistence type="predicted"/>
<evidence type="ECO:0000256" key="1">
    <source>
        <dbReference type="ARBA" id="ARBA00022598"/>
    </source>
</evidence>
<dbReference type="InterPro" id="IPR004154">
    <property type="entry name" value="Anticodon-bd"/>
</dbReference>
<dbReference type="InterPro" id="IPR027031">
    <property type="entry name" value="Gly-tRNA_synthase/POLG2"/>
</dbReference>
<accession>A0AAU7QSF5</accession>
<evidence type="ECO:0000256" key="2">
    <source>
        <dbReference type="ARBA" id="ARBA00022917"/>
    </source>
</evidence>
<keyword evidence="1 6" id="KW-0436">Ligase</keyword>
<reference evidence="6" key="1">
    <citation type="submission" date="2024-06" db="EMBL/GenBank/DDBJ databases">
        <title>Diversity, functionality, and evolutionary history of bacterial symbionts in false click beetles (Coleoptera, Throscidae).</title>
        <authorList>
            <person name="Wierz J.C."/>
            <person name="Malm H."/>
            <person name="Kaltenpoth M."/>
            <person name="Engl T."/>
        </authorList>
    </citation>
    <scope>NUCLEOTIDE SEQUENCE</scope>
    <source>
        <strain evidence="6">AspAUS03</strain>
    </source>
</reference>
<keyword evidence="4" id="KW-0472">Membrane</keyword>
<keyword evidence="3" id="KW-0030">Aminoacyl-tRNA synthetase</keyword>
<protein>
    <submittedName>
        <fullName evidence="6">His/Gly/Thr/Pro-type tRNA ligase C-terminal domain-containing protein</fullName>
    </submittedName>
</protein>
<evidence type="ECO:0000259" key="5">
    <source>
        <dbReference type="PROSITE" id="PS50862"/>
    </source>
</evidence>
<sequence>MYKDEIISFLYKYGFILKNNFHKDIKSLYDYGHYGVLLNNNLKNIWSYYYLIYNNIYFIDTNILTTNLLLNRSKHIKNFNKYILYNIKNDKFYKIDRLKYLKYLLIKYYYLIKYLLKNNKLKKINLLFIKLNIHYYILNINLMFSIKSLNNIYYLRPEISQKVYINYFDIINKYKCKPPFGILQIGKSFRKEIFNKEKFFRMYEFEQMEMQYFVINNIKYYFKFWLQQRIKWYKMLNIYNIKIVKNTKLPHYALYSKDILFKINNVYKEIEGIHIRNDLNNFYIKKKNPYIIETSLGLNRLFYLIIINNLIKRKQKYILKIPFCISPIKCAFLPLIKYKSIIIFSYKIYHIIKYKYNCVYKDKKSIGKRYLLQDSIGTPFCITIDYITLYNKKITLRFRDNKLQKRICICRIYKYLKHTTINYFFKKNNL</sequence>
<dbReference type="AlphaFoldDB" id="A0AAU7QSF5"/>
<keyword evidence="2" id="KW-0648">Protein biosynthesis</keyword>
<dbReference type="EMBL" id="CP157897">
    <property type="protein sequence ID" value="XBT18901.1"/>
    <property type="molecule type" value="Genomic_DNA"/>
</dbReference>
<feature type="transmembrane region" description="Helical" evidence="4">
    <location>
        <begin position="48"/>
        <end position="70"/>
    </location>
</feature>
<dbReference type="Gene3D" id="3.30.930.10">
    <property type="entry name" value="Bira Bifunctional Protein, Domain 2"/>
    <property type="match status" value="1"/>
</dbReference>
<dbReference type="InterPro" id="IPR036621">
    <property type="entry name" value="Anticodon-bd_dom_sf"/>
</dbReference>